<gene>
    <name evidence="1" type="ORF">F6J89_22365</name>
</gene>
<dbReference type="Pfam" id="PF10989">
    <property type="entry name" value="DUF2808"/>
    <property type="match status" value="1"/>
</dbReference>
<dbReference type="InterPro" id="IPR021256">
    <property type="entry name" value="DUF2808"/>
</dbReference>
<dbReference type="EMBL" id="JAAHFQ010000522">
    <property type="protein sequence ID" value="NER30291.1"/>
    <property type="molecule type" value="Genomic_DNA"/>
</dbReference>
<name>A0A6B3NL09_9CYAN</name>
<organism evidence="1">
    <name type="scientific">Symploca sp. SIO1C4</name>
    <dbReference type="NCBI Taxonomy" id="2607765"/>
    <lineage>
        <taxon>Bacteria</taxon>
        <taxon>Bacillati</taxon>
        <taxon>Cyanobacteriota</taxon>
        <taxon>Cyanophyceae</taxon>
        <taxon>Coleofasciculales</taxon>
        <taxon>Coleofasciculaceae</taxon>
        <taxon>Symploca</taxon>
    </lineage>
</organism>
<protein>
    <submittedName>
        <fullName evidence="1">DUF2808 domain-containing protein</fullName>
    </submittedName>
</protein>
<evidence type="ECO:0000313" key="1">
    <source>
        <dbReference type="EMBL" id="NER30291.1"/>
    </source>
</evidence>
<proteinExistence type="predicted"/>
<dbReference type="AlphaFoldDB" id="A0A6B3NL09"/>
<reference evidence="1" key="1">
    <citation type="submission" date="2019-11" db="EMBL/GenBank/DDBJ databases">
        <title>Genomic insights into an expanded diversity of filamentous marine cyanobacteria reveals the extraordinary biosynthetic potential of Moorea and Okeania.</title>
        <authorList>
            <person name="Ferreira Leao T."/>
            <person name="Wang M."/>
            <person name="Moss N."/>
            <person name="Da Silva R."/>
            <person name="Sanders J."/>
            <person name="Nurk S."/>
            <person name="Gurevich A."/>
            <person name="Humphrey G."/>
            <person name="Reher R."/>
            <person name="Zhu Q."/>
            <person name="Belda-Ferre P."/>
            <person name="Glukhov E."/>
            <person name="Rex R."/>
            <person name="Dorrestein P.C."/>
            <person name="Knight R."/>
            <person name="Pevzner P."/>
            <person name="Gerwick W.H."/>
            <person name="Gerwick L."/>
        </authorList>
    </citation>
    <scope>NUCLEOTIDE SEQUENCE</scope>
    <source>
        <strain evidence="1">SIO1C4</strain>
    </source>
</reference>
<accession>A0A6B3NL09</accession>
<sequence>MFRRFVRFVDPSPSSHFLGTSTLLLGILLPTALTTLPTRAVELGQGQTFFESAPRLIRSANSNRGSGSAIYQFTIVVPENAGEPLQAVTISQKKNVDTIKFDISKSRAFIGDSFAGGPSVSLASIGGGNPSDSNEVTVVFDKPIEPGNTVTVSLRALENPRFGGIYQFGVTVFSPGENSLGLYLGSGRLHFEGAN</sequence>
<comment type="caution">
    <text evidence="1">The sequence shown here is derived from an EMBL/GenBank/DDBJ whole genome shotgun (WGS) entry which is preliminary data.</text>
</comment>